<feature type="region of interest" description="Disordered" evidence="1">
    <location>
        <begin position="217"/>
        <end position="293"/>
    </location>
</feature>
<dbReference type="Proteomes" id="UP000235371">
    <property type="component" value="Unassembled WGS sequence"/>
</dbReference>
<accession>A0A2J6SFL7</accession>
<evidence type="ECO:0000313" key="3">
    <source>
        <dbReference type="Proteomes" id="UP000235371"/>
    </source>
</evidence>
<sequence length="293" mass="32709">MTLSCAGTGHCESLDALESEHMERLGIFMRSNTGPHRFMSSTLIIEPTTYSALCTVYLETIQTQSQQSTDSEISPQAGPYLECSRVDVESESIEAQDEQYKELDFCAIPIHILTTAQKYFLETAPEPGKIISINLVSVDEPVKINLSDLQFLEVLAIPEHVLLPLQEYFLNRRANPKDYPKYVGVRITQEDARLYDNVLSCCSRGCAHELSKEVESEMEAKEAFRESHLEDPDGTTEHESSEEHQREAPANTESVCSTHRRGSDNVDVDREEDGSSEENSEDGVWIIGLGASG</sequence>
<protein>
    <submittedName>
        <fullName evidence="2">Uncharacterized protein</fullName>
    </submittedName>
</protein>
<dbReference type="GeneID" id="36579731"/>
<gene>
    <name evidence="2" type="ORF">K444DRAFT_290391</name>
</gene>
<dbReference type="OrthoDB" id="3558592at2759"/>
<dbReference type="InParanoid" id="A0A2J6SFL7"/>
<organism evidence="2 3">
    <name type="scientific">Hyaloscypha bicolor E</name>
    <dbReference type="NCBI Taxonomy" id="1095630"/>
    <lineage>
        <taxon>Eukaryota</taxon>
        <taxon>Fungi</taxon>
        <taxon>Dikarya</taxon>
        <taxon>Ascomycota</taxon>
        <taxon>Pezizomycotina</taxon>
        <taxon>Leotiomycetes</taxon>
        <taxon>Helotiales</taxon>
        <taxon>Hyaloscyphaceae</taxon>
        <taxon>Hyaloscypha</taxon>
        <taxon>Hyaloscypha bicolor</taxon>
    </lineage>
</organism>
<keyword evidence="3" id="KW-1185">Reference proteome</keyword>
<evidence type="ECO:0000313" key="2">
    <source>
        <dbReference type="EMBL" id="PMD49549.1"/>
    </source>
</evidence>
<feature type="compositionally biased region" description="Acidic residues" evidence="1">
    <location>
        <begin position="269"/>
        <end position="281"/>
    </location>
</feature>
<reference evidence="2 3" key="1">
    <citation type="submission" date="2016-04" db="EMBL/GenBank/DDBJ databases">
        <title>A degradative enzymes factory behind the ericoid mycorrhizal symbiosis.</title>
        <authorList>
            <consortium name="DOE Joint Genome Institute"/>
            <person name="Martino E."/>
            <person name="Morin E."/>
            <person name="Grelet G."/>
            <person name="Kuo A."/>
            <person name="Kohler A."/>
            <person name="Daghino S."/>
            <person name="Barry K."/>
            <person name="Choi C."/>
            <person name="Cichocki N."/>
            <person name="Clum A."/>
            <person name="Copeland A."/>
            <person name="Hainaut M."/>
            <person name="Haridas S."/>
            <person name="Labutti K."/>
            <person name="Lindquist E."/>
            <person name="Lipzen A."/>
            <person name="Khouja H.-R."/>
            <person name="Murat C."/>
            <person name="Ohm R."/>
            <person name="Olson A."/>
            <person name="Spatafora J."/>
            <person name="Veneault-Fourrey C."/>
            <person name="Henrissat B."/>
            <person name="Grigoriev I."/>
            <person name="Martin F."/>
            <person name="Perotto S."/>
        </authorList>
    </citation>
    <scope>NUCLEOTIDE SEQUENCE [LARGE SCALE GENOMIC DNA]</scope>
    <source>
        <strain evidence="2 3">E</strain>
    </source>
</reference>
<evidence type="ECO:0000256" key="1">
    <source>
        <dbReference type="SAM" id="MobiDB-lite"/>
    </source>
</evidence>
<dbReference type="AlphaFoldDB" id="A0A2J6SFL7"/>
<dbReference type="RefSeq" id="XP_024726453.1">
    <property type="nucleotide sequence ID" value="XM_024871649.1"/>
</dbReference>
<proteinExistence type="predicted"/>
<feature type="compositionally biased region" description="Basic and acidic residues" evidence="1">
    <location>
        <begin position="217"/>
        <end position="247"/>
    </location>
</feature>
<name>A0A2J6SFL7_9HELO</name>
<dbReference type="EMBL" id="KZ613920">
    <property type="protein sequence ID" value="PMD49549.1"/>
    <property type="molecule type" value="Genomic_DNA"/>
</dbReference>